<dbReference type="NCBIfam" id="NF001140">
    <property type="entry name" value="PRK00147.1"/>
    <property type="match status" value="1"/>
</dbReference>
<evidence type="ECO:0000256" key="1">
    <source>
        <dbReference type="ARBA" id="ARBA00004496"/>
    </source>
</evidence>
<dbReference type="FunFam" id="3.40.1780.10:FF:000001">
    <property type="entry name" value="S-adenosylmethionine:tRNA ribosyltransferase-isomerase"/>
    <property type="match status" value="1"/>
</dbReference>
<dbReference type="InterPro" id="IPR042119">
    <property type="entry name" value="QueA_dom2"/>
</dbReference>
<keyword evidence="14" id="KW-0413">Isomerase</keyword>
<evidence type="ECO:0000313" key="15">
    <source>
        <dbReference type="Proteomes" id="UP000539642"/>
    </source>
</evidence>
<dbReference type="GO" id="GO:0008616">
    <property type="term" value="P:tRNA queuosine(34) biosynthetic process"/>
    <property type="evidence" value="ECO:0007669"/>
    <property type="project" value="UniProtKB-UniRule"/>
</dbReference>
<protein>
    <recommendedName>
        <fullName evidence="11 13">S-adenosylmethionine:tRNA ribosyltransferase-isomerase</fullName>
        <ecNumber evidence="10 13">2.4.99.17</ecNumber>
    </recommendedName>
    <alternativeName>
        <fullName evidence="12 13">Queuosine biosynthesis protein QueA</fullName>
    </alternativeName>
</protein>
<comment type="subunit">
    <text evidence="3 13">Monomer.</text>
</comment>
<dbReference type="InterPro" id="IPR036100">
    <property type="entry name" value="QueA_sf"/>
</dbReference>
<comment type="caution">
    <text evidence="14">The sequence shown here is derived from an EMBL/GenBank/DDBJ whole genome shotgun (WGS) entry which is preliminary data.</text>
</comment>
<dbReference type="RefSeq" id="WP_183349581.1">
    <property type="nucleotide sequence ID" value="NZ_JACHEO010000005.1"/>
</dbReference>
<comment type="function">
    <text evidence="13">Transfers and isomerizes the ribose moiety from AdoMet to the 7-aminomethyl group of 7-deazaguanine (preQ1-tRNA) to give epoxyqueuosine (oQ-tRNA).</text>
</comment>
<dbReference type="InterPro" id="IPR003699">
    <property type="entry name" value="QueA"/>
</dbReference>
<dbReference type="GO" id="GO:0051075">
    <property type="term" value="F:S-adenosylmethionine:tRNA ribosyltransferase-isomerase activity"/>
    <property type="evidence" value="ECO:0007669"/>
    <property type="project" value="UniProtKB-EC"/>
</dbReference>
<dbReference type="Gene3D" id="2.40.10.240">
    <property type="entry name" value="QueA-like"/>
    <property type="match status" value="1"/>
</dbReference>
<keyword evidence="7 13" id="KW-0671">Queuosine biosynthesis</keyword>
<evidence type="ECO:0000256" key="13">
    <source>
        <dbReference type="HAMAP-Rule" id="MF_00113"/>
    </source>
</evidence>
<evidence type="ECO:0000256" key="9">
    <source>
        <dbReference type="ARBA" id="ARBA00061210"/>
    </source>
</evidence>
<dbReference type="InterPro" id="IPR042118">
    <property type="entry name" value="QueA_dom1"/>
</dbReference>
<keyword evidence="6 13" id="KW-0949">S-adenosyl-L-methionine</keyword>
<dbReference type="AlphaFoldDB" id="A0A840US41"/>
<dbReference type="SUPFAM" id="SSF111337">
    <property type="entry name" value="QueA-like"/>
    <property type="match status" value="1"/>
</dbReference>
<evidence type="ECO:0000256" key="7">
    <source>
        <dbReference type="ARBA" id="ARBA00022785"/>
    </source>
</evidence>
<dbReference type="Pfam" id="PF02547">
    <property type="entry name" value="Queuosine_synth"/>
    <property type="match status" value="1"/>
</dbReference>
<name>A0A840US41_9BACT</name>
<evidence type="ECO:0000256" key="2">
    <source>
        <dbReference type="ARBA" id="ARBA00004691"/>
    </source>
</evidence>
<dbReference type="PANTHER" id="PTHR30307:SF0">
    <property type="entry name" value="S-ADENOSYLMETHIONINE:TRNA RIBOSYLTRANSFERASE-ISOMERASE"/>
    <property type="match status" value="1"/>
</dbReference>
<proteinExistence type="inferred from homology"/>
<dbReference type="HAMAP" id="MF_00113">
    <property type="entry name" value="QueA"/>
    <property type="match status" value="1"/>
</dbReference>
<evidence type="ECO:0000256" key="5">
    <source>
        <dbReference type="ARBA" id="ARBA00022679"/>
    </source>
</evidence>
<keyword evidence="4 13" id="KW-0963">Cytoplasm</keyword>
<dbReference type="NCBIfam" id="TIGR00113">
    <property type="entry name" value="queA"/>
    <property type="match status" value="1"/>
</dbReference>
<evidence type="ECO:0000313" key="14">
    <source>
        <dbReference type="EMBL" id="MBB5347646.1"/>
    </source>
</evidence>
<dbReference type="EC" id="2.4.99.17" evidence="10 13"/>
<dbReference type="Gene3D" id="3.40.1780.10">
    <property type="entry name" value="QueA-like"/>
    <property type="match status" value="2"/>
</dbReference>
<comment type="pathway">
    <text evidence="2 13">tRNA modification; tRNA-queuosine biosynthesis.</text>
</comment>
<accession>A0A840US41</accession>
<evidence type="ECO:0000256" key="12">
    <source>
        <dbReference type="ARBA" id="ARBA00076160"/>
    </source>
</evidence>
<dbReference type="GO" id="GO:0005737">
    <property type="term" value="C:cytoplasm"/>
    <property type="evidence" value="ECO:0007669"/>
    <property type="project" value="UniProtKB-SubCell"/>
</dbReference>
<evidence type="ECO:0000256" key="4">
    <source>
        <dbReference type="ARBA" id="ARBA00022490"/>
    </source>
</evidence>
<evidence type="ECO:0000256" key="10">
    <source>
        <dbReference type="ARBA" id="ARBA00066503"/>
    </source>
</evidence>
<dbReference type="EMBL" id="JACHEO010000005">
    <property type="protein sequence ID" value="MBB5347646.1"/>
    <property type="molecule type" value="Genomic_DNA"/>
</dbReference>
<gene>
    <name evidence="13" type="primary">queA</name>
    <name evidence="14" type="ORF">HNQ81_001367</name>
</gene>
<comment type="similarity">
    <text evidence="9 13">Belongs to the QueA family.</text>
</comment>
<keyword evidence="5 13" id="KW-0808">Transferase</keyword>
<evidence type="ECO:0000256" key="6">
    <source>
        <dbReference type="ARBA" id="ARBA00022691"/>
    </source>
</evidence>
<organism evidence="14 15">
    <name type="scientific">Desulfoprunum benzoelyticum</name>
    <dbReference type="NCBI Taxonomy" id="1506996"/>
    <lineage>
        <taxon>Bacteria</taxon>
        <taxon>Pseudomonadati</taxon>
        <taxon>Thermodesulfobacteriota</taxon>
        <taxon>Desulfobulbia</taxon>
        <taxon>Desulfobulbales</taxon>
        <taxon>Desulfobulbaceae</taxon>
        <taxon>Desulfoprunum</taxon>
    </lineage>
</organism>
<comment type="catalytic activity">
    <reaction evidence="8 13">
        <text>7-aminomethyl-7-carbaguanosine(34) in tRNA + S-adenosyl-L-methionine = epoxyqueuosine(34) in tRNA + adenine + L-methionine + 2 H(+)</text>
        <dbReference type="Rhea" id="RHEA:32155"/>
        <dbReference type="Rhea" id="RHEA-COMP:10342"/>
        <dbReference type="Rhea" id="RHEA-COMP:18582"/>
        <dbReference type="ChEBI" id="CHEBI:15378"/>
        <dbReference type="ChEBI" id="CHEBI:16708"/>
        <dbReference type="ChEBI" id="CHEBI:57844"/>
        <dbReference type="ChEBI" id="CHEBI:59789"/>
        <dbReference type="ChEBI" id="CHEBI:82833"/>
        <dbReference type="ChEBI" id="CHEBI:194443"/>
        <dbReference type="EC" id="2.4.99.17"/>
    </reaction>
</comment>
<dbReference type="UniPathway" id="UPA00392"/>
<keyword evidence="15" id="KW-1185">Reference proteome</keyword>
<dbReference type="Proteomes" id="UP000539642">
    <property type="component" value="Unassembled WGS sequence"/>
</dbReference>
<evidence type="ECO:0000256" key="3">
    <source>
        <dbReference type="ARBA" id="ARBA00011245"/>
    </source>
</evidence>
<evidence type="ECO:0000256" key="8">
    <source>
        <dbReference type="ARBA" id="ARBA00052751"/>
    </source>
</evidence>
<comment type="subcellular location">
    <subcellularLocation>
        <location evidence="1 13">Cytoplasm</location>
    </subcellularLocation>
</comment>
<dbReference type="PANTHER" id="PTHR30307">
    <property type="entry name" value="S-ADENOSYLMETHIONINE:TRNA RIBOSYLTRANSFERASE-ISOMERASE"/>
    <property type="match status" value="1"/>
</dbReference>
<sequence>MQQDFILSAYDYHLPTERIAQHPADRRDNSRLLVLDNDSRTISHRRFTDIVDLMNDGDLLVVNDTRVFPARLQGRKDSGGRIEVFLLEFPSRAGESAGPARATALLRSSKRPQPGSRLFLDGGLVCTVIELLTDGKARLEMLFGEGEDIAQALSACGQVPLPPYILRREGTTAADRERYQTVYAHRPGAVAAPTAGLHFTEALLQTLKGKGVNLATITLHVGYGTFAPVRTEEIRDHKIHAEYIEVPAETMALISKTKESGGRVWAVGTTTVRALEFAARQRQATPAAVEGWCDLYIYPGFTFKIVDCLITNFHLPNSSLMFLVSALCGRETLLFCYETAVREGYRFYSYGDAMAVVTAKTTASAGWEE</sequence>
<reference evidence="14 15" key="1">
    <citation type="submission" date="2020-08" db="EMBL/GenBank/DDBJ databases">
        <title>Genomic Encyclopedia of Type Strains, Phase IV (KMG-IV): sequencing the most valuable type-strain genomes for metagenomic binning, comparative biology and taxonomic classification.</title>
        <authorList>
            <person name="Goeker M."/>
        </authorList>
    </citation>
    <scope>NUCLEOTIDE SEQUENCE [LARGE SCALE GENOMIC DNA]</scope>
    <source>
        <strain evidence="14 15">DSM 28570</strain>
    </source>
</reference>
<keyword evidence="14" id="KW-0328">Glycosyltransferase</keyword>
<evidence type="ECO:0000256" key="11">
    <source>
        <dbReference type="ARBA" id="ARBA00069325"/>
    </source>
</evidence>